<reference evidence="1" key="1">
    <citation type="journal article" date="2023" name="G3 (Bethesda)">
        <title>Whole genome assembly and annotation of the endangered Caribbean coral Acropora cervicornis.</title>
        <authorList>
            <person name="Selwyn J.D."/>
            <person name="Vollmer S.V."/>
        </authorList>
    </citation>
    <scope>NUCLEOTIDE SEQUENCE</scope>
    <source>
        <strain evidence="1">K2</strain>
    </source>
</reference>
<accession>A0AAD9QX50</accession>
<name>A0AAD9QX50_ACRCE</name>
<dbReference type="Proteomes" id="UP001249851">
    <property type="component" value="Unassembled WGS sequence"/>
</dbReference>
<comment type="caution">
    <text evidence="1">The sequence shown here is derived from an EMBL/GenBank/DDBJ whole genome shotgun (WGS) entry which is preliminary data.</text>
</comment>
<protein>
    <submittedName>
        <fullName evidence="1">Uncharacterized protein</fullName>
    </submittedName>
</protein>
<sequence length="104" mass="11642">MEHHIPVILDFTWSAHLVALMQASLDLRGETLLGGERKELQLRVIQRLRHLVSTIASVPKVLAKIMGHELLQFLKPAVLQSIDPAQYGFIPGSSPMHALISMFH</sequence>
<dbReference type="AlphaFoldDB" id="A0AAD9QX50"/>
<reference evidence="1" key="2">
    <citation type="journal article" date="2023" name="Science">
        <title>Genomic signatures of disease resistance in endangered staghorn corals.</title>
        <authorList>
            <person name="Vollmer S.V."/>
            <person name="Selwyn J.D."/>
            <person name="Despard B.A."/>
            <person name="Roesel C.L."/>
        </authorList>
    </citation>
    <scope>NUCLEOTIDE SEQUENCE</scope>
    <source>
        <strain evidence="1">K2</strain>
    </source>
</reference>
<dbReference type="EMBL" id="JARQWQ010000011">
    <property type="protein sequence ID" value="KAK2568750.1"/>
    <property type="molecule type" value="Genomic_DNA"/>
</dbReference>
<keyword evidence="2" id="KW-1185">Reference proteome</keyword>
<evidence type="ECO:0000313" key="1">
    <source>
        <dbReference type="EMBL" id="KAK2568750.1"/>
    </source>
</evidence>
<organism evidence="1 2">
    <name type="scientific">Acropora cervicornis</name>
    <name type="common">Staghorn coral</name>
    <dbReference type="NCBI Taxonomy" id="6130"/>
    <lineage>
        <taxon>Eukaryota</taxon>
        <taxon>Metazoa</taxon>
        <taxon>Cnidaria</taxon>
        <taxon>Anthozoa</taxon>
        <taxon>Hexacorallia</taxon>
        <taxon>Scleractinia</taxon>
        <taxon>Astrocoeniina</taxon>
        <taxon>Acroporidae</taxon>
        <taxon>Acropora</taxon>
    </lineage>
</organism>
<proteinExistence type="predicted"/>
<gene>
    <name evidence="1" type="ORF">P5673_006758</name>
</gene>
<evidence type="ECO:0000313" key="2">
    <source>
        <dbReference type="Proteomes" id="UP001249851"/>
    </source>
</evidence>